<dbReference type="PIRSF" id="PIRSF001259">
    <property type="entry name" value="RibA"/>
    <property type="match status" value="1"/>
</dbReference>
<comment type="similarity">
    <text evidence="5">In the N-terminal section; belongs to the DHBP synthase family.</text>
</comment>
<dbReference type="GO" id="GO:0005829">
    <property type="term" value="C:cytosol"/>
    <property type="evidence" value="ECO:0007669"/>
    <property type="project" value="TreeGrafter"/>
</dbReference>
<evidence type="ECO:0000256" key="12">
    <source>
        <dbReference type="ARBA" id="ARBA00023211"/>
    </source>
</evidence>
<dbReference type="EMBL" id="NAFI01000119">
    <property type="protein sequence ID" value="OSJ18986.1"/>
    <property type="molecule type" value="Genomic_DNA"/>
</dbReference>
<keyword evidence="11 14" id="KW-0460">Magnesium</keyword>
<protein>
    <recommendedName>
        <fullName evidence="8 14">3,4-dihydroxy-2-butanone 4-phosphate synthase</fullName>
        <shortName evidence="14">DHBP synthase</shortName>
        <ecNumber evidence="7 14">4.1.99.12</ecNumber>
    </recommendedName>
</protein>
<dbReference type="InterPro" id="IPR036144">
    <property type="entry name" value="RibA-like_sf"/>
</dbReference>
<dbReference type="InterPro" id="IPR032677">
    <property type="entry name" value="GTP_cyclohydro_II"/>
</dbReference>
<dbReference type="Pfam" id="PF00925">
    <property type="entry name" value="GTP_cyclohydro2"/>
    <property type="match status" value="1"/>
</dbReference>
<dbReference type="PANTHER" id="PTHR21327">
    <property type="entry name" value="GTP CYCLOHYDROLASE II-RELATED"/>
    <property type="match status" value="1"/>
</dbReference>
<dbReference type="EC" id="4.1.99.12" evidence="7 14"/>
<proteinExistence type="inferred from homology"/>
<comment type="catalytic activity">
    <reaction evidence="1 14">
        <text>D-ribulose 5-phosphate = (2S)-2-hydroxy-3-oxobutyl phosphate + formate + H(+)</text>
        <dbReference type="Rhea" id="RHEA:18457"/>
        <dbReference type="ChEBI" id="CHEBI:15378"/>
        <dbReference type="ChEBI" id="CHEBI:15740"/>
        <dbReference type="ChEBI" id="CHEBI:58121"/>
        <dbReference type="ChEBI" id="CHEBI:58830"/>
        <dbReference type="EC" id="4.1.99.12"/>
    </reaction>
</comment>
<feature type="site" description="Essential for catalytic activity" evidence="14">
    <location>
        <position position="178"/>
    </location>
</feature>
<evidence type="ECO:0000256" key="1">
    <source>
        <dbReference type="ARBA" id="ARBA00000141"/>
    </source>
</evidence>
<comment type="pathway">
    <text evidence="4 14">Cofactor biosynthesis; riboflavin biosynthesis; 2-hydroxy-3-oxobutyl phosphate from D-ribulose 5-phosphate: step 1/1.</text>
</comment>
<evidence type="ECO:0000256" key="6">
    <source>
        <dbReference type="ARBA" id="ARBA00008976"/>
    </source>
</evidence>
<dbReference type="SUPFAM" id="SSF142695">
    <property type="entry name" value="RibA-like"/>
    <property type="match status" value="1"/>
</dbReference>
<dbReference type="GO" id="GO:0000287">
    <property type="term" value="F:magnesium ion binding"/>
    <property type="evidence" value="ECO:0007669"/>
    <property type="project" value="UniProtKB-UniRule"/>
</dbReference>
<evidence type="ECO:0000256" key="13">
    <source>
        <dbReference type="ARBA" id="ARBA00023239"/>
    </source>
</evidence>
<keyword evidence="9 14" id="KW-0686">Riboflavin biosynthesis</keyword>
<evidence type="ECO:0000256" key="9">
    <source>
        <dbReference type="ARBA" id="ARBA00022619"/>
    </source>
</evidence>
<comment type="function">
    <text evidence="3 14">Catalyzes the conversion of D-ribulose 5-phosphate to formate and 3,4-dihydroxy-2-butanone 4-phosphate.</text>
</comment>
<comment type="cofactor">
    <cofactor evidence="2">
        <name>Mn(2+)</name>
        <dbReference type="ChEBI" id="CHEBI:29035"/>
    </cofactor>
</comment>
<dbReference type="Gene3D" id="3.40.50.10990">
    <property type="entry name" value="GTP cyclohydrolase II"/>
    <property type="match status" value="1"/>
</dbReference>
<dbReference type="OrthoDB" id="9793111at2"/>
<dbReference type="GO" id="GO:0003935">
    <property type="term" value="F:GTP cyclohydrolase II activity"/>
    <property type="evidence" value="ECO:0007669"/>
    <property type="project" value="TreeGrafter"/>
</dbReference>
<feature type="domain" description="GTP cyclohydrolase II" evidence="15">
    <location>
        <begin position="222"/>
        <end position="375"/>
    </location>
</feature>
<feature type="binding site" evidence="14">
    <location>
        <position position="42"/>
    </location>
    <ligand>
        <name>Mg(2+)</name>
        <dbReference type="ChEBI" id="CHEBI:18420"/>
        <label>1</label>
    </ligand>
</feature>
<evidence type="ECO:0000256" key="2">
    <source>
        <dbReference type="ARBA" id="ARBA00001936"/>
    </source>
</evidence>
<keyword evidence="12 14" id="KW-0464">Manganese</keyword>
<dbReference type="InterPro" id="IPR017945">
    <property type="entry name" value="DHBP_synth_RibB-like_a/b_dom"/>
</dbReference>
<dbReference type="Gene3D" id="3.90.870.10">
    <property type="entry name" value="DHBP synthase"/>
    <property type="match status" value="1"/>
</dbReference>
<evidence type="ECO:0000259" key="15">
    <source>
        <dbReference type="Pfam" id="PF00925"/>
    </source>
</evidence>
<dbReference type="GO" id="GO:0030145">
    <property type="term" value="F:manganese ion binding"/>
    <property type="evidence" value="ECO:0007669"/>
    <property type="project" value="UniProtKB-UniRule"/>
</dbReference>
<evidence type="ECO:0000256" key="10">
    <source>
        <dbReference type="ARBA" id="ARBA00022723"/>
    </source>
</evidence>
<evidence type="ECO:0000313" key="16">
    <source>
        <dbReference type="EMBL" id="OSJ18986.1"/>
    </source>
</evidence>
<feature type="binding site" evidence="14">
    <location>
        <position position="42"/>
    </location>
    <ligand>
        <name>Mg(2+)</name>
        <dbReference type="ChEBI" id="CHEBI:18420"/>
        <label>2</label>
    </ligand>
</feature>
<gene>
    <name evidence="14" type="primary">ribB</name>
    <name evidence="16" type="ORF">BSZ18_01170</name>
</gene>
<dbReference type="PANTHER" id="PTHR21327:SF34">
    <property type="entry name" value="3,4-DIHYDROXY-2-BUTANONE 4-PHOSPHATE SYNTHASE"/>
    <property type="match status" value="1"/>
</dbReference>
<feature type="binding site" evidence="14">
    <location>
        <begin position="41"/>
        <end position="42"/>
    </location>
    <ligand>
        <name>D-ribulose 5-phosphate</name>
        <dbReference type="ChEBI" id="CHEBI:58121"/>
    </ligand>
</feature>
<evidence type="ECO:0000256" key="3">
    <source>
        <dbReference type="ARBA" id="ARBA00002284"/>
    </source>
</evidence>
<dbReference type="UniPathway" id="UPA00275">
    <property type="reaction ID" value="UER00399"/>
</dbReference>
<feature type="binding site" evidence="14">
    <location>
        <position position="157"/>
    </location>
    <ligand>
        <name>Mg(2+)</name>
        <dbReference type="ChEBI" id="CHEBI:18420"/>
        <label>2</label>
    </ligand>
</feature>
<comment type="subunit">
    <text evidence="14">Homodimer.</text>
</comment>
<evidence type="ECO:0000256" key="11">
    <source>
        <dbReference type="ARBA" id="ARBA00022842"/>
    </source>
</evidence>
<dbReference type="Proteomes" id="UP000193553">
    <property type="component" value="Unassembled WGS sequence"/>
</dbReference>
<comment type="caution">
    <text evidence="16">The sequence shown here is derived from an EMBL/GenBank/DDBJ whole genome shotgun (WGS) entry which is preliminary data.</text>
</comment>
<dbReference type="GO" id="GO:0008686">
    <property type="term" value="F:3,4-dihydroxy-2-butanone-4-phosphate synthase activity"/>
    <property type="evidence" value="ECO:0007669"/>
    <property type="project" value="UniProtKB-UniRule"/>
</dbReference>
<comment type="similarity">
    <text evidence="14">Belongs to the DHBP synthase family.</text>
</comment>
<evidence type="ECO:0000256" key="14">
    <source>
        <dbReference type="HAMAP-Rule" id="MF_00180"/>
    </source>
</evidence>
<accession>A0A1X3GUJ8</accession>
<comment type="similarity">
    <text evidence="6">In the C-terminal section; belongs to the GTP cyclohydrolase II family.</text>
</comment>
<dbReference type="HAMAP" id="MF_00180">
    <property type="entry name" value="RibB"/>
    <property type="match status" value="1"/>
</dbReference>
<reference evidence="16 17" key="1">
    <citation type="submission" date="2017-03" db="EMBL/GenBank/DDBJ databases">
        <title>Whole genome sequences of fourteen strains of Bradyrhizobium canariense and one strain of Bradyrhizobium japonicum isolated from Lupinus (Papilionoideae: Genisteae) species in Algeria.</title>
        <authorList>
            <person name="Crovadore J."/>
            <person name="Chekireb D."/>
            <person name="Brachmann A."/>
            <person name="Chablais R."/>
            <person name="Cochard B."/>
            <person name="Lefort F."/>
        </authorList>
    </citation>
    <scope>NUCLEOTIDE SEQUENCE [LARGE SCALE GENOMIC DNA]</scope>
    <source>
        <strain evidence="16 17">UBMA195</strain>
    </source>
</reference>
<comment type="cofactor">
    <cofactor evidence="14">
        <name>Mg(2+)</name>
        <dbReference type="ChEBI" id="CHEBI:18420"/>
    </cofactor>
    <cofactor evidence="14">
        <name>Mn(2+)</name>
        <dbReference type="ChEBI" id="CHEBI:29035"/>
    </cofactor>
    <text evidence="14">Binds 2 divalent metal cations per subunit. Magnesium or manganese.</text>
</comment>
<dbReference type="Pfam" id="PF00926">
    <property type="entry name" value="DHBP_synthase"/>
    <property type="match status" value="1"/>
</dbReference>
<organism evidence="16 17">
    <name type="scientific">Bradyrhizobium canariense</name>
    <dbReference type="NCBI Taxonomy" id="255045"/>
    <lineage>
        <taxon>Bacteria</taxon>
        <taxon>Pseudomonadati</taxon>
        <taxon>Pseudomonadota</taxon>
        <taxon>Alphaproteobacteria</taxon>
        <taxon>Hyphomicrobiales</taxon>
        <taxon>Nitrobacteraceae</taxon>
        <taxon>Bradyrhizobium</taxon>
    </lineage>
</organism>
<evidence type="ECO:0000256" key="5">
    <source>
        <dbReference type="ARBA" id="ARBA00005520"/>
    </source>
</evidence>
<name>A0A1X3GUJ8_9BRAD</name>
<feature type="binding site" evidence="14">
    <location>
        <position position="46"/>
    </location>
    <ligand>
        <name>D-ribulose 5-phosphate</name>
        <dbReference type="ChEBI" id="CHEBI:58121"/>
    </ligand>
</feature>
<dbReference type="AlphaFoldDB" id="A0A1X3GUJ8"/>
<dbReference type="SUPFAM" id="SSF55821">
    <property type="entry name" value="YrdC/RibB"/>
    <property type="match status" value="1"/>
</dbReference>
<sequence length="383" mass="41659">MTALEKEAWRLTFSEVKVVAEDIIAEARRGAMFILVDDEDRENEGDLVIPAQWATPEVINFMAKHARGLVCLALTRERVEQLGLSLMSPSNSTRHQTAFTVSIEARQGVTTGISAADRARTIAVAIDSSCGPQDIVTPGHVFPLVARDGGVLERTGHTEAAVDIARLAGLTPAGVICEIMNDDGTMARRGDLIAFAQQHNLKVGTISDLIAWRRRHDSIVRRVSQASLHSVWGGDFECIVYLNTVTKSQHVALVKGDPSAGRPITVRMHAVNLFTDVLGQRSGGRGGEIELSMKHIGELGRGIIVLIREPLTMLLSEQRRRADEPITETGEELREYGVGAQILLDLGVRELLLLTNSKKSLVGLEGFDLKIVGQKPIPGHAVL</sequence>
<keyword evidence="10 14" id="KW-0479">Metal-binding</keyword>
<dbReference type="FunFam" id="3.90.870.10:FF:000001">
    <property type="entry name" value="Riboflavin biosynthesis protein RibBA"/>
    <property type="match status" value="1"/>
</dbReference>
<evidence type="ECO:0000256" key="4">
    <source>
        <dbReference type="ARBA" id="ARBA00004904"/>
    </source>
</evidence>
<evidence type="ECO:0000256" key="8">
    <source>
        <dbReference type="ARBA" id="ARBA00018836"/>
    </source>
</evidence>
<feature type="binding site" evidence="14">
    <location>
        <begin position="154"/>
        <end position="158"/>
    </location>
    <ligand>
        <name>D-ribulose 5-phosphate</name>
        <dbReference type="ChEBI" id="CHEBI:58121"/>
    </ligand>
</feature>
<dbReference type="NCBIfam" id="TIGR00506">
    <property type="entry name" value="ribB"/>
    <property type="match status" value="1"/>
</dbReference>
<keyword evidence="13 14" id="KW-0456">Lyase</keyword>
<dbReference type="GO" id="GO:0009231">
    <property type="term" value="P:riboflavin biosynthetic process"/>
    <property type="evidence" value="ECO:0007669"/>
    <property type="project" value="UniProtKB-UniRule"/>
</dbReference>
<evidence type="ECO:0000256" key="7">
    <source>
        <dbReference type="ARBA" id="ARBA00012153"/>
    </source>
</evidence>
<evidence type="ECO:0000313" key="17">
    <source>
        <dbReference type="Proteomes" id="UP000193553"/>
    </source>
</evidence>
<dbReference type="RefSeq" id="WP_085357267.1">
    <property type="nucleotide sequence ID" value="NZ_NAFD01000132.1"/>
</dbReference>
<feature type="site" description="Essential for catalytic activity" evidence="14">
    <location>
        <position position="140"/>
    </location>
</feature>
<dbReference type="InterPro" id="IPR000422">
    <property type="entry name" value="DHBP_synthase_RibB"/>
</dbReference>